<dbReference type="Pfam" id="PF00753">
    <property type="entry name" value="Lactamase_B"/>
    <property type="match status" value="1"/>
</dbReference>
<evidence type="ECO:0000313" key="8">
    <source>
        <dbReference type="EMBL" id="MBL4951333.1"/>
    </source>
</evidence>
<organism evidence="8 9">
    <name type="scientific">Neobacillus paridis</name>
    <dbReference type="NCBI Taxonomy" id="2803862"/>
    <lineage>
        <taxon>Bacteria</taxon>
        <taxon>Bacillati</taxon>
        <taxon>Bacillota</taxon>
        <taxon>Bacilli</taxon>
        <taxon>Bacillales</taxon>
        <taxon>Bacillaceae</taxon>
        <taxon>Neobacillus</taxon>
    </lineage>
</organism>
<evidence type="ECO:0000313" key="9">
    <source>
        <dbReference type="Proteomes" id="UP000623967"/>
    </source>
</evidence>
<proteinExistence type="predicted"/>
<dbReference type="Gene3D" id="3.60.15.10">
    <property type="entry name" value="Ribonuclease Z/Hydroxyacylglutathione hydrolase-like"/>
    <property type="match status" value="1"/>
</dbReference>
<dbReference type="NCBIfam" id="TIGR00361">
    <property type="entry name" value="ComEC_Rec2"/>
    <property type="match status" value="1"/>
</dbReference>
<gene>
    <name evidence="8" type="ORF">JK635_03640</name>
</gene>
<feature type="transmembrane region" description="Helical" evidence="6">
    <location>
        <begin position="234"/>
        <end position="257"/>
    </location>
</feature>
<protein>
    <submittedName>
        <fullName evidence="8">DNA internalization-related competence protein ComEC/Rec2</fullName>
    </submittedName>
</protein>
<comment type="caution">
    <text evidence="8">The sequence shown here is derived from an EMBL/GenBank/DDBJ whole genome shotgun (WGS) entry which is preliminary data.</text>
</comment>
<dbReference type="Proteomes" id="UP000623967">
    <property type="component" value="Unassembled WGS sequence"/>
</dbReference>
<evidence type="ECO:0000256" key="6">
    <source>
        <dbReference type="SAM" id="Phobius"/>
    </source>
</evidence>
<dbReference type="InterPro" id="IPR052159">
    <property type="entry name" value="Competence_DNA_uptake"/>
</dbReference>
<keyword evidence="5 6" id="KW-0472">Membrane</keyword>
<feature type="transmembrane region" description="Helical" evidence="6">
    <location>
        <begin position="319"/>
        <end position="347"/>
    </location>
</feature>
<evidence type="ECO:0000256" key="4">
    <source>
        <dbReference type="ARBA" id="ARBA00022989"/>
    </source>
</evidence>
<dbReference type="InterPro" id="IPR036866">
    <property type="entry name" value="RibonucZ/Hydroxyglut_hydro"/>
</dbReference>
<keyword evidence="3 6" id="KW-0812">Transmembrane</keyword>
<dbReference type="RefSeq" id="WP_202652470.1">
    <property type="nucleotide sequence ID" value="NZ_JAESWB010000025.1"/>
</dbReference>
<reference evidence="8 9" key="1">
    <citation type="submission" date="2021-01" db="EMBL/GenBank/DDBJ databases">
        <title>Genome public.</title>
        <authorList>
            <person name="Liu C."/>
            <person name="Sun Q."/>
        </authorList>
    </citation>
    <scope>NUCLEOTIDE SEQUENCE [LARGE SCALE GENOMIC DNA]</scope>
    <source>
        <strain evidence="8 9">YIM B02564</strain>
    </source>
</reference>
<evidence type="ECO:0000256" key="2">
    <source>
        <dbReference type="ARBA" id="ARBA00022475"/>
    </source>
</evidence>
<dbReference type="InterPro" id="IPR004797">
    <property type="entry name" value="Competence_ComEC/Rec2"/>
</dbReference>
<keyword evidence="2" id="KW-1003">Cell membrane</keyword>
<dbReference type="PANTHER" id="PTHR30619">
    <property type="entry name" value="DNA INTERNALIZATION/COMPETENCE PROTEIN COMEC/REC2"/>
    <property type="match status" value="1"/>
</dbReference>
<evidence type="ECO:0000256" key="3">
    <source>
        <dbReference type="ARBA" id="ARBA00022692"/>
    </source>
</evidence>
<feature type="transmembrane region" description="Helical" evidence="6">
    <location>
        <begin position="395"/>
        <end position="418"/>
    </location>
</feature>
<dbReference type="InterPro" id="IPR004477">
    <property type="entry name" value="ComEC_N"/>
</dbReference>
<name>A0ABS1TJI1_9BACI</name>
<comment type="subcellular location">
    <subcellularLocation>
        <location evidence="1">Cell membrane</location>
        <topology evidence="1">Multi-pass membrane protein</topology>
    </subcellularLocation>
</comment>
<dbReference type="CDD" id="cd07731">
    <property type="entry name" value="ComA-like_MBL-fold"/>
    <property type="match status" value="1"/>
</dbReference>
<evidence type="ECO:0000256" key="5">
    <source>
        <dbReference type="ARBA" id="ARBA00023136"/>
    </source>
</evidence>
<feature type="transmembrane region" description="Helical" evidence="6">
    <location>
        <begin position="363"/>
        <end position="383"/>
    </location>
</feature>
<dbReference type="EMBL" id="JAESWB010000025">
    <property type="protein sequence ID" value="MBL4951333.1"/>
    <property type="molecule type" value="Genomic_DNA"/>
</dbReference>
<feature type="transmembrane region" description="Helical" evidence="6">
    <location>
        <begin position="425"/>
        <end position="452"/>
    </location>
</feature>
<evidence type="ECO:0000259" key="7">
    <source>
        <dbReference type="SMART" id="SM00849"/>
    </source>
</evidence>
<feature type="transmembrane region" description="Helical" evidence="6">
    <location>
        <begin position="458"/>
        <end position="475"/>
    </location>
</feature>
<sequence length="775" mass="87851">MTGKYFYFALAALLAVLAAEVKFLPFFLLTLLYFFMLHRYKHFNSPQLLLVAGISIIYLFLGQAAALQHKTNIPESTTIFMIEYLQPPKIDGDLLQVEARELHYKEKLIIRYKIKSEAEKKALKQQNYFQYVSKVTGTMSKPKTAKNPNSFDYRKYLAARSIYWIVELQESPFQDCLKIKPSPLTILKQLRHDGIRYLEGHFPAEVAGLSAALIFGDRSMLDPGLLGAYQSTGIVHLLAISGLHVSLLVGMFFVLGIRCGFTREFMTNFLLLLLPIYVVLTGASPSVIRAALMIFLVLLTAKWKQYLKLLPIDAVSAALMLYLLFNPMVIFDVGFQLSFSVSAAIILTARQIINRYKENSKRILVTSITAQLAALPFLLYHFFEISLIGIFANMFYIPLFSFVYLPGLYLLFFMQFLFGITPKILLQLFLSVISFSNKVITFLADFTVFSFIPGRPSLFELLIYICIILAVFYLWEVRTYPKRKQRLLLLTIILFTFQPICNWLTPFGEITMIDVGQGDSIFIRLPFGKGNYLIDTGGTMNFSKEPWQMRAKTYEVGKDVVVPFLKGKGITRIDKLVLTHGDMDHIGGAFSLINEMEVKEILLPAVAETAETERAIVEQAKNNGIPVLRVAAGDKWTVRGNEFYILGPERNFSGEINGGSITLYAKIGGLSWFFGGDLDQEGEEKITNHYPKLTVDVLKTGHHGSKTSSADAFIQQIEPKIALISVGENNRYGHPHQEVLTRFQQQNTKIFRTDRQGAITYRFYRGKGTFSTFLP</sequence>
<dbReference type="SMART" id="SM00849">
    <property type="entry name" value="Lactamase_B"/>
    <property type="match status" value="1"/>
</dbReference>
<dbReference type="Pfam" id="PF03772">
    <property type="entry name" value="Competence"/>
    <property type="match status" value="1"/>
</dbReference>
<dbReference type="Pfam" id="PF13567">
    <property type="entry name" value="DUF4131"/>
    <property type="match status" value="1"/>
</dbReference>
<feature type="transmembrane region" description="Helical" evidence="6">
    <location>
        <begin position="487"/>
        <end position="505"/>
    </location>
</feature>
<feature type="transmembrane region" description="Helical" evidence="6">
    <location>
        <begin position="48"/>
        <end position="67"/>
    </location>
</feature>
<feature type="transmembrane region" description="Helical" evidence="6">
    <location>
        <begin position="269"/>
        <end position="299"/>
    </location>
</feature>
<dbReference type="InterPro" id="IPR001279">
    <property type="entry name" value="Metallo-B-lactamas"/>
</dbReference>
<accession>A0ABS1TJI1</accession>
<dbReference type="SUPFAM" id="SSF56281">
    <property type="entry name" value="Metallo-hydrolase/oxidoreductase"/>
    <property type="match status" value="1"/>
</dbReference>
<keyword evidence="4 6" id="KW-1133">Transmembrane helix</keyword>
<dbReference type="PANTHER" id="PTHR30619:SF1">
    <property type="entry name" value="RECOMBINATION PROTEIN 2"/>
    <property type="match status" value="1"/>
</dbReference>
<evidence type="ECO:0000256" key="1">
    <source>
        <dbReference type="ARBA" id="ARBA00004651"/>
    </source>
</evidence>
<dbReference type="InterPro" id="IPR035681">
    <property type="entry name" value="ComA-like_MBL"/>
</dbReference>
<dbReference type="NCBIfam" id="TIGR00360">
    <property type="entry name" value="ComEC_N-term"/>
    <property type="match status" value="1"/>
</dbReference>
<dbReference type="InterPro" id="IPR025405">
    <property type="entry name" value="DUF4131"/>
</dbReference>
<keyword evidence="9" id="KW-1185">Reference proteome</keyword>
<feature type="transmembrane region" description="Helical" evidence="6">
    <location>
        <begin position="6"/>
        <end position="36"/>
    </location>
</feature>
<feature type="domain" description="Metallo-beta-lactamase" evidence="7">
    <location>
        <begin position="517"/>
        <end position="728"/>
    </location>
</feature>